<keyword evidence="3" id="KW-1185">Reference proteome</keyword>
<organism evidence="1">
    <name type="scientific">Hexamita inflata</name>
    <dbReference type="NCBI Taxonomy" id="28002"/>
    <lineage>
        <taxon>Eukaryota</taxon>
        <taxon>Metamonada</taxon>
        <taxon>Diplomonadida</taxon>
        <taxon>Hexamitidae</taxon>
        <taxon>Hexamitinae</taxon>
        <taxon>Hexamita</taxon>
    </lineage>
</organism>
<gene>
    <name evidence="1" type="ORF">HINF_LOCUS32751</name>
    <name evidence="2" type="ORF">HINF_LOCUS60926</name>
</gene>
<reference evidence="1" key="1">
    <citation type="submission" date="2023-06" db="EMBL/GenBank/DDBJ databases">
        <authorList>
            <person name="Kurt Z."/>
        </authorList>
    </citation>
    <scope>NUCLEOTIDE SEQUENCE</scope>
</reference>
<protein>
    <submittedName>
        <fullName evidence="1">Uncharacterized protein</fullName>
    </submittedName>
</protein>
<accession>A0AA86PSS6</accession>
<proteinExistence type="predicted"/>
<dbReference type="Proteomes" id="UP001642409">
    <property type="component" value="Unassembled WGS sequence"/>
</dbReference>
<evidence type="ECO:0000313" key="1">
    <source>
        <dbReference type="EMBL" id="CAI9945106.1"/>
    </source>
</evidence>
<dbReference type="EMBL" id="CATOUU010000737">
    <property type="protein sequence ID" value="CAI9945106.1"/>
    <property type="molecule type" value="Genomic_DNA"/>
</dbReference>
<reference evidence="2 3" key="2">
    <citation type="submission" date="2024-07" db="EMBL/GenBank/DDBJ databases">
        <authorList>
            <person name="Akdeniz Z."/>
        </authorList>
    </citation>
    <scope>NUCLEOTIDE SEQUENCE [LARGE SCALE GENOMIC DNA]</scope>
</reference>
<name>A0AA86PSS6_9EUKA</name>
<evidence type="ECO:0000313" key="3">
    <source>
        <dbReference type="Proteomes" id="UP001642409"/>
    </source>
</evidence>
<dbReference type="AlphaFoldDB" id="A0AA86PSS6"/>
<sequence>MNSEKFTQALFEYLKSKNIHITNEPRIIQYELLQMTQTQRRGIWEFTGNILAANAAQTHNYYHNTWCMQFYDDVAPYRHHITSIVKQNPFRDSSDLVQQFLERFTEKNFSRHTVQQIVNIQKSRLSKKIVTSQSIKQSTSSEGFSIDIDSCLRFSDAVK</sequence>
<comment type="caution">
    <text evidence="1">The sequence shown here is derived from an EMBL/GenBank/DDBJ whole genome shotgun (WGS) entry which is preliminary data.</text>
</comment>
<evidence type="ECO:0000313" key="2">
    <source>
        <dbReference type="EMBL" id="CAL6082134.1"/>
    </source>
</evidence>
<dbReference type="EMBL" id="CAXDID020000360">
    <property type="protein sequence ID" value="CAL6082134.1"/>
    <property type="molecule type" value="Genomic_DNA"/>
</dbReference>